<organism evidence="5 6">
    <name type="scientific">Ampelomyces quisqualis</name>
    <name type="common">Powdery mildew agent</name>
    <dbReference type="NCBI Taxonomy" id="50730"/>
    <lineage>
        <taxon>Eukaryota</taxon>
        <taxon>Fungi</taxon>
        <taxon>Dikarya</taxon>
        <taxon>Ascomycota</taxon>
        <taxon>Pezizomycotina</taxon>
        <taxon>Dothideomycetes</taxon>
        <taxon>Pleosporomycetidae</taxon>
        <taxon>Pleosporales</taxon>
        <taxon>Pleosporineae</taxon>
        <taxon>Phaeosphaeriaceae</taxon>
        <taxon>Ampelomyces</taxon>
    </lineage>
</organism>
<dbReference type="OrthoDB" id="2152029at2759"/>
<dbReference type="PANTHER" id="PTHR48081:SF8">
    <property type="entry name" value="ALPHA_BETA HYDROLASE FOLD-3 DOMAIN-CONTAINING PROTEIN-RELATED"/>
    <property type="match status" value="1"/>
</dbReference>
<keyword evidence="6" id="KW-1185">Reference proteome</keyword>
<name>A0A6A5Q8E8_AMPQU</name>
<evidence type="ECO:0000256" key="3">
    <source>
        <dbReference type="PROSITE-ProRule" id="PRU10038"/>
    </source>
</evidence>
<dbReference type="Proteomes" id="UP000800096">
    <property type="component" value="Unassembled WGS sequence"/>
</dbReference>
<dbReference type="InterPro" id="IPR013094">
    <property type="entry name" value="AB_hydrolase_3"/>
</dbReference>
<evidence type="ECO:0000313" key="5">
    <source>
        <dbReference type="EMBL" id="KAF1911961.1"/>
    </source>
</evidence>
<dbReference type="GO" id="GO:0016787">
    <property type="term" value="F:hydrolase activity"/>
    <property type="evidence" value="ECO:0007669"/>
    <property type="project" value="UniProtKB-KW"/>
</dbReference>
<dbReference type="PANTHER" id="PTHR48081">
    <property type="entry name" value="AB HYDROLASE SUPERFAMILY PROTEIN C4A8.06C"/>
    <property type="match status" value="1"/>
</dbReference>
<reference evidence="5" key="1">
    <citation type="journal article" date="2020" name="Stud. Mycol.">
        <title>101 Dothideomycetes genomes: a test case for predicting lifestyles and emergence of pathogens.</title>
        <authorList>
            <person name="Haridas S."/>
            <person name="Albert R."/>
            <person name="Binder M."/>
            <person name="Bloem J."/>
            <person name="Labutti K."/>
            <person name="Salamov A."/>
            <person name="Andreopoulos B."/>
            <person name="Baker S."/>
            <person name="Barry K."/>
            <person name="Bills G."/>
            <person name="Bluhm B."/>
            <person name="Cannon C."/>
            <person name="Castanera R."/>
            <person name="Culley D."/>
            <person name="Daum C."/>
            <person name="Ezra D."/>
            <person name="Gonzalez J."/>
            <person name="Henrissat B."/>
            <person name="Kuo A."/>
            <person name="Liang C."/>
            <person name="Lipzen A."/>
            <person name="Lutzoni F."/>
            <person name="Magnuson J."/>
            <person name="Mondo S."/>
            <person name="Nolan M."/>
            <person name="Ohm R."/>
            <person name="Pangilinan J."/>
            <person name="Park H.-J."/>
            <person name="Ramirez L."/>
            <person name="Alfaro M."/>
            <person name="Sun H."/>
            <person name="Tritt A."/>
            <person name="Yoshinaga Y."/>
            <person name="Zwiers L.-H."/>
            <person name="Turgeon B."/>
            <person name="Goodwin S."/>
            <person name="Spatafora J."/>
            <person name="Crous P."/>
            <person name="Grigoriev I."/>
        </authorList>
    </citation>
    <scope>NUCLEOTIDE SEQUENCE</scope>
    <source>
        <strain evidence="5">HMLAC05119</strain>
    </source>
</reference>
<feature type="domain" description="Alpha/beta hydrolase fold-3" evidence="4">
    <location>
        <begin position="126"/>
        <end position="346"/>
    </location>
</feature>
<evidence type="ECO:0000256" key="1">
    <source>
        <dbReference type="ARBA" id="ARBA00010515"/>
    </source>
</evidence>
<dbReference type="Gene3D" id="3.40.50.1820">
    <property type="entry name" value="alpha/beta hydrolase"/>
    <property type="match status" value="1"/>
</dbReference>
<evidence type="ECO:0000259" key="4">
    <source>
        <dbReference type="Pfam" id="PF07859"/>
    </source>
</evidence>
<dbReference type="EMBL" id="ML979141">
    <property type="protein sequence ID" value="KAF1911961.1"/>
    <property type="molecule type" value="Genomic_DNA"/>
</dbReference>
<accession>A0A6A5Q8E8</accession>
<gene>
    <name evidence="5" type="ORF">BDU57DRAFT_74881</name>
</gene>
<evidence type="ECO:0000256" key="2">
    <source>
        <dbReference type="ARBA" id="ARBA00022801"/>
    </source>
</evidence>
<evidence type="ECO:0000313" key="6">
    <source>
        <dbReference type="Proteomes" id="UP000800096"/>
    </source>
</evidence>
<comment type="similarity">
    <text evidence="1">Belongs to the 'GDXG' lipolytic enzyme family.</text>
</comment>
<protein>
    <submittedName>
        <fullName evidence="5">Alpha/Beta hydrolase protein</fullName>
    </submittedName>
</protein>
<dbReference type="InterPro" id="IPR050300">
    <property type="entry name" value="GDXG_lipolytic_enzyme"/>
</dbReference>
<dbReference type="Pfam" id="PF07859">
    <property type="entry name" value="Abhydrolase_3"/>
    <property type="match status" value="1"/>
</dbReference>
<proteinExistence type="inferred from homology"/>
<feature type="active site" evidence="3">
    <location>
        <position position="210"/>
    </location>
</feature>
<sequence>MPLVTSQPFKGIYTLLAFGLELARLPFFIIKYLTSYGRQHPEWSFRQALVVRIFHSVVQHIATVQMTTVLPLTPGKEKERWVTIKAAPENVYKGPLRSNADVRPVEIGATWYPVALTGDKSNIKLLLHIHGGAFVIGDGRTQSSGAFVRRLIKHAGFTHALCPQYRLSTLPASKTSNPFPAGLQDSLTTYLYLVKDLKILPKNITLSGDSAGANLAIALLRYIGEYGADLDIPNPGACLLWSPWVDPSDTSCSYVHDNPHYITDYLSPPFTQWGSNAYAGLPGLSTLSQPYINHKMKMFKTEVPLWVNTGGAENLFFDDKEWAENMEKAGNDVTLMIEKNVPHDILLVGDMMGFHKEATNSAKHAGEWLKSRM</sequence>
<dbReference type="SUPFAM" id="SSF53474">
    <property type="entry name" value="alpha/beta-Hydrolases"/>
    <property type="match status" value="1"/>
</dbReference>
<dbReference type="InterPro" id="IPR033140">
    <property type="entry name" value="Lipase_GDXG_put_SER_AS"/>
</dbReference>
<dbReference type="PROSITE" id="PS01174">
    <property type="entry name" value="LIPASE_GDXG_SER"/>
    <property type="match status" value="1"/>
</dbReference>
<keyword evidence="2 5" id="KW-0378">Hydrolase</keyword>
<dbReference type="AlphaFoldDB" id="A0A6A5Q8E8"/>
<dbReference type="InterPro" id="IPR029058">
    <property type="entry name" value="AB_hydrolase_fold"/>
</dbReference>